<dbReference type="Proteomes" id="UP000736672">
    <property type="component" value="Unassembled WGS sequence"/>
</dbReference>
<reference evidence="2" key="1">
    <citation type="journal article" date="2021" name="Nat. Commun.">
        <title>Genetic determinants of endophytism in the Arabidopsis root mycobiome.</title>
        <authorList>
            <person name="Mesny F."/>
            <person name="Miyauchi S."/>
            <person name="Thiergart T."/>
            <person name="Pickel B."/>
            <person name="Atanasova L."/>
            <person name="Karlsson M."/>
            <person name="Huettel B."/>
            <person name="Barry K.W."/>
            <person name="Haridas S."/>
            <person name="Chen C."/>
            <person name="Bauer D."/>
            <person name="Andreopoulos W."/>
            <person name="Pangilinan J."/>
            <person name="LaButti K."/>
            <person name="Riley R."/>
            <person name="Lipzen A."/>
            <person name="Clum A."/>
            <person name="Drula E."/>
            <person name="Henrissat B."/>
            <person name="Kohler A."/>
            <person name="Grigoriev I.V."/>
            <person name="Martin F.M."/>
            <person name="Hacquard S."/>
        </authorList>
    </citation>
    <scope>NUCLEOTIDE SEQUENCE</scope>
    <source>
        <strain evidence="2">FSSC 5 MPI-SDFR-AT-0091</strain>
    </source>
</reference>
<keyword evidence="3" id="KW-1185">Reference proteome</keyword>
<dbReference type="PANTHER" id="PTHR43433:SF5">
    <property type="entry name" value="AB HYDROLASE-1 DOMAIN-CONTAINING PROTEIN"/>
    <property type="match status" value="1"/>
</dbReference>
<dbReference type="SUPFAM" id="SSF53474">
    <property type="entry name" value="alpha/beta-Hydrolases"/>
    <property type="match status" value="1"/>
</dbReference>
<proteinExistence type="predicted"/>
<dbReference type="EMBL" id="JAGTJS010000011">
    <property type="protein sequence ID" value="KAH7252886.1"/>
    <property type="molecule type" value="Genomic_DNA"/>
</dbReference>
<dbReference type="InterPro" id="IPR029058">
    <property type="entry name" value="AB_hydrolase_fold"/>
</dbReference>
<evidence type="ECO:0000259" key="1">
    <source>
        <dbReference type="Pfam" id="PF00561"/>
    </source>
</evidence>
<accession>A0A9P9H8D8</accession>
<comment type="caution">
    <text evidence="2">The sequence shown here is derived from an EMBL/GenBank/DDBJ whole genome shotgun (WGS) entry which is preliminary data.</text>
</comment>
<dbReference type="PANTHER" id="PTHR43433">
    <property type="entry name" value="HYDROLASE, ALPHA/BETA FOLD FAMILY PROTEIN"/>
    <property type="match status" value="1"/>
</dbReference>
<organism evidence="2 3">
    <name type="scientific">Fusarium solani</name>
    <name type="common">Filamentous fungus</name>
    <dbReference type="NCBI Taxonomy" id="169388"/>
    <lineage>
        <taxon>Eukaryota</taxon>
        <taxon>Fungi</taxon>
        <taxon>Dikarya</taxon>
        <taxon>Ascomycota</taxon>
        <taxon>Pezizomycotina</taxon>
        <taxon>Sordariomycetes</taxon>
        <taxon>Hypocreomycetidae</taxon>
        <taxon>Hypocreales</taxon>
        <taxon>Nectriaceae</taxon>
        <taxon>Fusarium</taxon>
        <taxon>Fusarium solani species complex</taxon>
    </lineage>
</organism>
<gene>
    <name evidence="2" type="ORF">B0J15DRAFT_536050</name>
</gene>
<feature type="domain" description="AB hydrolase-1" evidence="1">
    <location>
        <begin position="68"/>
        <end position="301"/>
    </location>
</feature>
<evidence type="ECO:0000313" key="2">
    <source>
        <dbReference type="EMBL" id="KAH7252886.1"/>
    </source>
</evidence>
<sequence length="318" mass="34783">MPMSRKWTHSFISPSLSILPQHEIPDWSLLCRNGNGLCRRQTVKTRYVKVNGDKLAYRRFGAKSGALPVVFLPNFRASMDIADPLLFNYIAESREVILFDNAGVGHSEGVVADSIAKQGDTAADFLAAIGVKKANVFGFSMGGGVAQHVGINYPDLVEKLVLAGSIIGNGTGTQEVAPGTFEKARQPEVSLEDILSLFFYPSETSEAAGIAWVTRASERQVKGENRTASIQEPGTSSHLKAILDFTQNSTYFDQIKTIKAPVLVTNGKTDVLAPTINSFLLQQQLPNAQLHLYPDSGHGHLFQFPKQWVESLLYFLDA</sequence>
<keyword evidence="2" id="KW-0378">Hydrolase</keyword>
<protein>
    <submittedName>
        <fullName evidence="2">Alpha/Beta hydrolase protein</fullName>
    </submittedName>
</protein>
<evidence type="ECO:0000313" key="3">
    <source>
        <dbReference type="Proteomes" id="UP000736672"/>
    </source>
</evidence>
<dbReference type="AlphaFoldDB" id="A0A9P9H8D8"/>
<dbReference type="InterPro" id="IPR000073">
    <property type="entry name" value="AB_hydrolase_1"/>
</dbReference>
<dbReference type="Pfam" id="PF00561">
    <property type="entry name" value="Abhydrolase_1"/>
    <property type="match status" value="1"/>
</dbReference>
<dbReference type="InterPro" id="IPR050471">
    <property type="entry name" value="AB_hydrolase"/>
</dbReference>
<dbReference type="GO" id="GO:0016787">
    <property type="term" value="F:hydrolase activity"/>
    <property type="evidence" value="ECO:0007669"/>
    <property type="project" value="UniProtKB-KW"/>
</dbReference>
<dbReference type="PRINTS" id="PR00111">
    <property type="entry name" value="ABHYDROLASE"/>
</dbReference>
<dbReference type="Gene3D" id="3.40.50.1820">
    <property type="entry name" value="alpha/beta hydrolase"/>
    <property type="match status" value="1"/>
</dbReference>
<name>A0A9P9H8D8_FUSSL</name>
<dbReference type="OrthoDB" id="8119704at2759"/>